<dbReference type="AlphaFoldDB" id="A0A1I8P9W7"/>
<dbReference type="EnsemblMetazoa" id="SCAU006113-RA">
    <property type="protein sequence ID" value="SCAU006113-PA"/>
    <property type="gene ID" value="SCAU006113"/>
</dbReference>
<keyword evidence="7" id="KW-1185">Reference proteome</keyword>
<dbReference type="VEuPathDB" id="VectorBase:SCAU006113"/>
<reference evidence="7" key="1">
    <citation type="submission" date="2015-05" db="EMBL/GenBank/DDBJ databases">
        <authorList>
            <person name="Wilson R.K."/>
            <person name="Warren W.C."/>
            <person name="Olafson P."/>
        </authorList>
    </citation>
    <scope>NUCLEOTIDE SEQUENCE [LARGE SCALE GENOMIC DNA]</scope>
    <source>
        <strain evidence="7">USDA</strain>
    </source>
</reference>
<dbReference type="SUPFAM" id="SSF57716">
    <property type="entry name" value="Glucocorticoid receptor-like (DNA-binding domain)"/>
    <property type="match status" value="1"/>
</dbReference>
<evidence type="ECO:0000256" key="1">
    <source>
        <dbReference type="ARBA" id="ARBA00022723"/>
    </source>
</evidence>
<name>A0A1I8P9W7_STOCA</name>
<organism evidence="6 7">
    <name type="scientific">Stomoxys calcitrans</name>
    <name type="common">Stable fly</name>
    <name type="synonym">Conops calcitrans</name>
    <dbReference type="NCBI Taxonomy" id="35570"/>
    <lineage>
        <taxon>Eukaryota</taxon>
        <taxon>Metazoa</taxon>
        <taxon>Ecdysozoa</taxon>
        <taxon>Arthropoda</taxon>
        <taxon>Hexapoda</taxon>
        <taxon>Insecta</taxon>
        <taxon>Pterygota</taxon>
        <taxon>Neoptera</taxon>
        <taxon>Endopterygota</taxon>
        <taxon>Diptera</taxon>
        <taxon>Brachycera</taxon>
        <taxon>Muscomorpha</taxon>
        <taxon>Muscoidea</taxon>
        <taxon>Muscidae</taxon>
        <taxon>Stomoxys</taxon>
    </lineage>
</organism>
<dbReference type="InterPro" id="IPR006612">
    <property type="entry name" value="THAP_Znf"/>
</dbReference>
<proteinExistence type="predicted"/>
<dbReference type="EnsemblMetazoa" id="SCAU006113-RB">
    <property type="protein sequence ID" value="SCAU006113-PB"/>
    <property type="gene ID" value="SCAU006113"/>
</dbReference>
<evidence type="ECO:0000313" key="6">
    <source>
        <dbReference type="EnsemblMetazoa" id="SCAU006113-PA"/>
    </source>
</evidence>
<dbReference type="GO" id="GO:0003677">
    <property type="term" value="F:DNA binding"/>
    <property type="evidence" value="ECO:0007669"/>
    <property type="project" value="UniProtKB-KW"/>
</dbReference>
<dbReference type="Pfam" id="PF05485">
    <property type="entry name" value="THAP"/>
    <property type="match status" value="1"/>
</dbReference>
<evidence type="ECO:0000259" key="5">
    <source>
        <dbReference type="SMART" id="SM00980"/>
    </source>
</evidence>
<keyword evidence="4" id="KW-0238">DNA-binding</keyword>
<sequence length="391" mass="45286">MSSKCVMNCKGFNQLFAFPEDDKELKRWCDVLELDKLETHDRLCDLHFDAKYIGIRGLRNDAFPESPKTKKRKRPNAIESLGIIDVSPDNDATGFETIYIATNQQTPKKIPTIKCYERKTHSQRRVTEELKVEEKKTHEKAKVIRESAKANELLATYKPGFEPVKSTFQSPPKRTYSHAGGKAKTPKLDITMTCYCRCHNREGDEKYYELLKTIENLKKTEEEQNRQINMLTSQNKLSEHLLKTKTKRLTELAETEVVLRKELETLQRIVNVISKREITAAPTASENSITFARMACARRKKYTRSEILLAQKIYSVSNRCYNFMRGVLLLNLPHTSTILRQRKLKDIVNNQGDVIEEVQHDYEIKQEEDYEHDLIAMDEDDSGSCIINAFV</sequence>
<evidence type="ECO:0000256" key="2">
    <source>
        <dbReference type="ARBA" id="ARBA00022771"/>
    </source>
</evidence>
<gene>
    <name evidence="6" type="primary">106084122</name>
</gene>
<reference evidence="6" key="2">
    <citation type="submission" date="2020-05" db="UniProtKB">
        <authorList>
            <consortium name="EnsemblMetazoa"/>
        </authorList>
    </citation>
    <scope>IDENTIFICATION</scope>
    <source>
        <strain evidence="6">USDA</strain>
    </source>
</reference>
<keyword evidence="3" id="KW-0862">Zinc</keyword>
<dbReference type="KEGG" id="scac:106084122"/>
<dbReference type="SMART" id="SM00980">
    <property type="entry name" value="THAP"/>
    <property type="match status" value="1"/>
</dbReference>
<protein>
    <recommendedName>
        <fullName evidence="5">THAP-type domain-containing protein</fullName>
    </recommendedName>
</protein>
<evidence type="ECO:0000256" key="3">
    <source>
        <dbReference type="ARBA" id="ARBA00022833"/>
    </source>
</evidence>
<dbReference type="OrthoDB" id="7960642at2759"/>
<accession>A0A1I8P9W7</accession>
<evidence type="ECO:0000313" key="7">
    <source>
        <dbReference type="Proteomes" id="UP000095300"/>
    </source>
</evidence>
<dbReference type="GO" id="GO:0008270">
    <property type="term" value="F:zinc ion binding"/>
    <property type="evidence" value="ECO:0007669"/>
    <property type="project" value="UniProtKB-KW"/>
</dbReference>
<dbReference type="Proteomes" id="UP000095300">
    <property type="component" value="Unassembled WGS sequence"/>
</dbReference>
<keyword evidence="2" id="KW-0863">Zinc-finger</keyword>
<evidence type="ECO:0000256" key="4">
    <source>
        <dbReference type="ARBA" id="ARBA00023125"/>
    </source>
</evidence>
<feature type="domain" description="THAP-type" evidence="5">
    <location>
        <begin position="3"/>
        <end position="71"/>
    </location>
</feature>
<keyword evidence="1" id="KW-0479">Metal-binding</keyword>